<evidence type="ECO:0000259" key="9">
    <source>
        <dbReference type="SMART" id="SM00978"/>
    </source>
</evidence>
<evidence type="ECO:0000313" key="11">
    <source>
        <dbReference type="Proteomes" id="UP000253551"/>
    </source>
</evidence>
<name>A0A367KXE7_RHIST</name>
<comment type="similarity">
    <text evidence="6">Belongs to the mitochondrion-specific ribosomal protein mL45 family.</text>
</comment>
<organism evidence="10 11">
    <name type="scientific">Rhizopus stolonifer</name>
    <name type="common">Rhizopus nigricans</name>
    <dbReference type="NCBI Taxonomy" id="4846"/>
    <lineage>
        <taxon>Eukaryota</taxon>
        <taxon>Fungi</taxon>
        <taxon>Fungi incertae sedis</taxon>
        <taxon>Mucoromycota</taxon>
        <taxon>Mucoromycotina</taxon>
        <taxon>Mucoromycetes</taxon>
        <taxon>Mucorales</taxon>
        <taxon>Mucorineae</taxon>
        <taxon>Rhizopodaceae</taxon>
        <taxon>Rhizopus</taxon>
    </lineage>
</organism>
<dbReference type="EMBL" id="PJQM01000074">
    <property type="protein sequence ID" value="RCI06854.1"/>
    <property type="molecule type" value="Genomic_DNA"/>
</dbReference>
<dbReference type="InterPro" id="IPR032710">
    <property type="entry name" value="NTF2-like_dom_sf"/>
</dbReference>
<dbReference type="AlphaFoldDB" id="A0A367KXE7"/>
<proteinExistence type="inferred from homology"/>
<evidence type="ECO:0000256" key="2">
    <source>
        <dbReference type="ARBA" id="ARBA00022946"/>
    </source>
</evidence>
<evidence type="ECO:0000256" key="8">
    <source>
        <dbReference type="ARBA" id="ARBA00043031"/>
    </source>
</evidence>
<sequence length="261" mass="29691">MASLKITPSLLRPQVNILAKTIQKQPFLAPNIVLSQVPKTSLLGIRAYSAKNAPVQIPLRDLGVFANYIPPETSPSITDFSKWRITKWRNLKNSVQNLMSVGILKRKSQFEKWNSQKFLAEAGETYKDMNDAFARGDRDMLEEVCLDAMYSNLKNQIKGRNNVRWDWKYHGDVEAPKIVCIRCISTTGLSKHGFAIGQITVRMFTKQSMAVYDKKNRVIGGDPNKIHNVLEHVVFQKTVSDPEDIWRVFGKIAATEKLIKQ</sequence>
<dbReference type="STRING" id="4846.A0A367KXE7"/>
<dbReference type="Gene3D" id="3.10.450.240">
    <property type="match status" value="1"/>
</dbReference>
<evidence type="ECO:0000256" key="1">
    <source>
        <dbReference type="ARBA" id="ARBA00004173"/>
    </source>
</evidence>
<feature type="domain" description="Tim44-like" evidence="9">
    <location>
        <begin position="100"/>
        <end position="253"/>
    </location>
</feature>
<keyword evidence="3 10" id="KW-0689">Ribosomal protein</keyword>
<accession>A0A367KXE7</accession>
<evidence type="ECO:0000256" key="6">
    <source>
        <dbReference type="ARBA" id="ARBA00038073"/>
    </source>
</evidence>
<evidence type="ECO:0000256" key="7">
    <source>
        <dbReference type="ARBA" id="ARBA00039448"/>
    </source>
</evidence>
<protein>
    <recommendedName>
        <fullName evidence="7">Large ribosomal subunit protein mL45</fullName>
    </recommendedName>
    <alternativeName>
        <fullName evidence="8">39S ribosomal protein L45, mitochondrial</fullName>
    </alternativeName>
</protein>
<evidence type="ECO:0000313" key="10">
    <source>
        <dbReference type="EMBL" id="RCI06854.1"/>
    </source>
</evidence>
<dbReference type="Proteomes" id="UP000253551">
    <property type="component" value="Unassembled WGS sequence"/>
</dbReference>
<keyword evidence="11" id="KW-1185">Reference proteome</keyword>
<dbReference type="Pfam" id="PF04280">
    <property type="entry name" value="Tim44"/>
    <property type="match status" value="1"/>
</dbReference>
<dbReference type="SUPFAM" id="SSF54427">
    <property type="entry name" value="NTF2-like"/>
    <property type="match status" value="1"/>
</dbReference>
<comment type="caution">
    <text evidence="10">The sequence shown here is derived from an EMBL/GenBank/DDBJ whole genome shotgun (WGS) entry which is preliminary data.</text>
</comment>
<dbReference type="SMART" id="SM00978">
    <property type="entry name" value="Tim44"/>
    <property type="match status" value="1"/>
</dbReference>
<keyword evidence="5" id="KW-0687">Ribonucleoprotein</keyword>
<evidence type="ECO:0000256" key="5">
    <source>
        <dbReference type="ARBA" id="ARBA00023274"/>
    </source>
</evidence>
<dbReference type="OrthoDB" id="19619at2759"/>
<dbReference type="GO" id="GO:1990904">
    <property type="term" value="C:ribonucleoprotein complex"/>
    <property type="evidence" value="ECO:0007669"/>
    <property type="project" value="UniProtKB-KW"/>
</dbReference>
<dbReference type="PANTHER" id="PTHR28554:SF1">
    <property type="entry name" value="LARGE RIBOSOMAL SUBUNIT PROTEIN ML45"/>
    <property type="match status" value="1"/>
</dbReference>
<keyword evidence="4" id="KW-0496">Mitochondrion</keyword>
<evidence type="ECO:0000256" key="4">
    <source>
        <dbReference type="ARBA" id="ARBA00023128"/>
    </source>
</evidence>
<evidence type="ECO:0000256" key="3">
    <source>
        <dbReference type="ARBA" id="ARBA00022980"/>
    </source>
</evidence>
<dbReference type="InterPro" id="IPR051975">
    <property type="entry name" value="mtLSU_mL45"/>
</dbReference>
<reference evidence="10 11" key="1">
    <citation type="journal article" date="2018" name="G3 (Bethesda)">
        <title>Phylogenetic and Phylogenomic Definition of Rhizopus Species.</title>
        <authorList>
            <person name="Gryganskyi A.P."/>
            <person name="Golan J."/>
            <person name="Dolatabadi S."/>
            <person name="Mondo S."/>
            <person name="Robb S."/>
            <person name="Idnurm A."/>
            <person name="Muszewska A."/>
            <person name="Steczkiewicz K."/>
            <person name="Masonjones S."/>
            <person name="Liao H.L."/>
            <person name="Gajdeczka M.T."/>
            <person name="Anike F."/>
            <person name="Vuek A."/>
            <person name="Anishchenko I.M."/>
            <person name="Voigt K."/>
            <person name="de Hoog G.S."/>
            <person name="Smith M.E."/>
            <person name="Heitman J."/>
            <person name="Vilgalys R."/>
            <person name="Stajich J.E."/>
        </authorList>
    </citation>
    <scope>NUCLEOTIDE SEQUENCE [LARGE SCALE GENOMIC DNA]</scope>
    <source>
        <strain evidence="10 11">LSU 92-RS-03</strain>
    </source>
</reference>
<dbReference type="GO" id="GO:0005739">
    <property type="term" value="C:mitochondrion"/>
    <property type="evidence" value="ECO:0007669"/>
    <property type="project" value="UniProtKB-SubCell"/>
</dbReference>
<comment type="subcellular location">
    <subcellularLocation>
        <location evidence="1">Mitochondrion</location>
    </subcellularLocation>
</comment>
<dbReference type="GO" id="GO:0005840">
    <property type="term" value="C:ribosome"/>
    <property type="evidence" value="ECO:0007669"/>
    <property type="project" value="UniProtKB-KW"/>
</dbReference>
<dbReference type="InterPro" id="IPR007379">
    <property type="entry name" value="Tim44-like_dom"/>
</dbReference>
<keyword evidence="2" id="KW-0809">Transit peptide</keyword>
<gene>
    <name evidence="10" type="primary">MRPL45_2</name>
    <name evidence="10" type="ORF">CU098_013058</name>
</gene>
<dbReference type="PANTHER" id="PTHR28554">
    <property type="entry name" value="39S RIBOSOMAL PROTEIN L45, MITOCHONDRIAL"/>
    <property type="match status" value="1"/>
</dbReference>